<evidence type="ECO:0000256" key="2">
    <source>
        <dbReference type="ARBA" id="ARBA00022630"/>
    </source>
</evidence>
<reference evidence="6 7" key="1">
    <citation type="submission" date="2015-06" db="EMBL/GenBank/DDBJ databases">
        <title>Draft genome sequence of an Alphaproteobacteria species associated to the Mediterranean sponge Oscarella lobularis.</title>
        <authorList>
            <person name="Jourda C."/>
            <person name="Santini S."/>
            <person name="Claverie J.-M."/>
        </authorList>
    </citation>
    <scope>NUCLEOTIDE SEQUENCE [LARGE SCALE GENOMIC DNA]</scope>
    <source>
        <strain evidence="6">IGS</strain>
    </source>
</reference>
<keyword evidence="4 6" id="KW-0560">Oxidoreductase</keyword>
<name>A0A0J9E958_9RHOB</name>
<dbReference type="Gene3D" id="3.50.50.60">
    <property type="entry name" value="FAD/NAD(P)-binding domain"/>
    <property type="match status" value="1"/>
</dbReference>
<keyword evidence="2" id="KW-0285">Flavoprotein</keyword>
<evidence type="ECO:0000256" key="3">
    <source>
        <dbReference type="ARBA" id="ARBA00022827"/>
    </source>
</evidence>
<dbReference type="SUPFAM" id="SSF54373">
    <property type="entry name" value="FAD-linked reductases, C-terminal domain"/>
    <property type="match status" value="1"/>
</dbReference>
<accession>A0A0J9E958</accession>
<proteinExistence type="predicted"/>
<dbReference type="InterPro" id="IPR045170">
    <property type="entry name" value="MTOX"/>
</dbReference>
<gene>
    <name evidence="6" type="ORF">AIOL_004307</name>
</gene>
<dbReference type="STRING" id="1675527.AIOL_004307"/>
<dbReference type="GO" id="GO:0008115">
    <property type="term" value="F:sarcosine oxidase activity"/>
    <property type="evidence" value="ECO:0007669"/>
    <property type="project" value="UniProtKB-EC"/>
</dbReference>
<comment type="cofactor">
    <cofactor evidence="1">
        <name>FAD</name>
        <dbReference type="ChEBI" id="CHEBI:57692"/>
    </cofactor>
</comment>
<keyword evidence="7" id="KW-1185">Reference proteome</keyword>
<evidence type="ECO:0000256" key="1">
    <source>
        <dbReference type="ARBA" id="ARBA00001974"/>
    </source>
</evidence>
<dbReference type="GO" id="GO:0050660">
    <property type="term" value="F:flavin adenine dinucleotide binding"/>
    <property type="evidence" value="ECO:0007669"/>
    <property type="project" value="InterPro"/>
</dbReference>
<protein>
    <submittedName>
        <fullName evidence="6">Sarcosine oxidase</fullName>
        <ecNumber evidence="6">1.5.3.1</ecNumber>
    </submittedName>
</protein>
<dbReference type="PANTHER" id="PTHR10961">
    <property type="entry name" value="PEROXISOMAL SARCOSINE OXIDASE"/>
    <property type="match status" value="1"/>
</dbReference>
<evidence type="ECO:0000313" key="6">
    <source>
        <dbReference type="EMBL" id="KMW59325.1"/>
    </source>
</evidence>
<dbReference type="Gene3D" id="3.30.9.10">
    <property type="entry name" value="D-Amino Acid Oxidase, subunit A, domain 2"/>
    <property type="match status" value="1"/>
</dbReference>
<dbReference type="AlphaFoldDB" id="A0A0J9E958"/>
<feature type="domain" description="FAD dependent oxidoreductase" evidence="5">
    <location>
        <begin position="2"/>
        <end position="334"/>
    </location>
</feature>
<dbReference type="EMBL" id="LFTY01000002">
    <property type="protein sequence ID" value="KMW59325.1"/>
    <property type="molecule type" value="Genomic_DNA"/>
</dbReference>
<organism evidence="6 7">
    <name type="scientific">Candidatus Rhodobacter oscarellae</name>
    <dbReference type="NCBI Taxonomy" id="1675527"/>
    <lineage>
        <taxon>Bacteria</taxon>
        <taxon>Pseudomonadati</taxon>
        <taxon>Pseudomonadota</taxon>
        <taxon>Alphaproteobacteria</taxon>
        <taxon>Rhodobacterales</taxon>
        <taxon>Rhodobacter group</taxon>
        <taxon>Rhodobacter</taxon>
    </lineage>
</organism>
<dbReference type="Pfam" id="PF01266">
    <property type="entry name" value="DAO"/>
    <property type="match status" value="1"/>
</dbReference>
<evidence type="ECO:0000259" key="5">
    <source>
        <dbReference type="Pfam" id="PF01266"/>
    </source>
</evidence>
<dbReference type="PANTHER" id="PTHR10961:SF7">
    <property type="entry name" value="FAD DEPENDENT OXIDOREDUCTASE DOMAIN-CONTAINING PROTEIN"/>
    <property type="match status" value="1"/>
</dbReference>
<dbReference type="SUPFAM" id="SSF51905">
    <property type="entry name" value="FAD/NAD(P)-binding domain"/>
    <property type="match status" value="1"/>
</dbReference>
<evidence type="ECO:0000256" key="4">
    <source>
        <dbReference type="ARBA" id="ARBA00023002"/>
    </source>
</evidence>
<dbReference type="InterPro" id="IPR036188">
    <property type="entry name" value="FAD/NAD-bd_sf"/>
</dbReference>
<dbReference type="Proteomes" id="UP000037178">
    <property type="component" value="Unassembled WGS sequence"/>
</dbReference>
<comment type="caution">
    <text evidence="6">The sequence shown here is derived from an EMBL/GenBank/DDBJ whole genome shotgun (WGS) entry which is preliminary data.</text>
</comment>
<dbReference type="OrthoDB" id="9806257at2"/>
<dbReference type="EC" id="1.5.3.1" evidence="6"/>
<keyword evidence="3" id="KW-0274">FAD</keyword>
<dbReference type="PATRIC" id="fig|1675527.3.peg.4507"/>
<dbReference type="InterPro" id="IPR006076">
    <property type="entry name" value="FAD-dep_OxRdtase"/>
</dbReference>
<sequence>MTALHLQRRGAKVTLIDRWEPGHARAASTDYNRVIRAISGRDEFYTRWARDSRARWLELQAETGQNLMYECGALILATGGHCDWEDATSETFDKVGVPYYRFTPDEVRARFPQFKVDEISYALFEPQAGLLMAHRCVITTVELFKREGGVVKRGTVTTDASERPMLDGRPLEADVIVISTGAWMAEMFPRTIKPISAIMGINVLYTSTPDGSDQFDMERMPCWIDHGQGSFGIPSSEGSGVKAAVVIPNTPIDINNDERLIERQSLNKTRQYIRHRLPGLIGERVVDSKFNQVILTPDTHFIVDWHPEHSNVLLAGGCSGHLFKHGPAFGDFTAGVAMRDYGTADRFKIAGRRKLSPKESPSGR</sequence>
<evidence type="ECO:0000313" key="7">
    <source>
        <dbReference type="Proteomes" id="UP000037178"/>
    </source>
</evidence>